<organism evidence="1 2">
    <name type="scientific">Trachymyrmex cornetzi</name>
    <dbReference type="NCBI Taxonomy" id="471704"/>
    <lineage>
        <taxon>Eukaryota</taxon>
        <taxon>Metazoa</taxon>
        <taxon>Ecdysozoa</taxon>
        <taxon>Arthropoda</taxon>
        <taxon>Hexapoda</taxon>
        <taxon>Insecta</taxon>
        <taxon>Pterygota</taxon>
        <taxon>Neoptera</taxon>
        <taxon>Endopterygota</taxon>
        <taxon>Hymenoptera</taxon>
        <taxon>Apocrita</taxon>
        <taxon>Aculeata</taxon>
        <taxon>Formicoidea</taxon>
        <taxon>Formicidae</taxon>
        <taxon>Myrmicinae</taxon>
        <taxon>Trachymyrmex</taxon>
    </lineage>
</organism>
<dbReference type="EMBL" id="KQ980336">
    <property type="protein sequence ID" value="KYN16481.1"/>
    <property type="molecule type" value="Genomic_DNA"/>
</dbReference>
<dbReference type="AlphaFoldDB" id="A0A151J2X8"/>
<proteinExistence type="predicted"/>
<reference evidence="1 2" key="1">
    <citation type="submission" date="2015-09" db="EMBL/GenBank/DDBJ databases">
        <title>Trachymyrmex cornetzi WGS genome.</title>
        <authorList>
            <person name="Nygaard S."/>
            <person name="Hu H."/>
            <person name="Boomsma J."/>
            <person name="Zhang G."/>
        </authorList>
    </citation>
    <scope>NUCLEOTIDE SEQUENCE [LARGE SCALE GENOMIC DNA]</scope>
    <source>
        <strain evidence="1">Tcor2-1</strain>
        <tissue evidence="1">Whole body</tissue>
    </source>
</reference>
<evidence type="ECO:0000313" key="2">
    <source>
        <dbReference type="Proteomes" id="UP000078492"/>
    </source>
</evidence>
<accession>A0A151J2X8</accession>
<sequence length="107" mass="12142">MTITNIFFTERKTSGNYDEYDKMFLEVLKTLSQPNPIDSNYRNKTGREFLKVSGVKRKEIKGKNKEKERKGATFTYYLMRSELGLVKSLQGGLVVGVCVGDLGALDH</sequence>
<evidence type="ECO:0000313" key="1">
    <source>
        <dbReference type="EMBL" id="KYN16481.1"/>
    </source>
</evidence>
<dbReference type="Proteomes" id="UP000078492">
    <property type="component" value="Unassembled WGS sequence"/>
</dbReference>
<keyword evidence="2" id="KW-1185">Reference proteome</keyword>
<gene>
    <name evidence="1" type="ORF">ALC57_11249</name>
</gene>
<protein>
    <submittedName>
        <fullName evidence="1">Uncharacterized protein</fullName>
    </submittedName>
</protein>
<name>A0A151J2X8_9HYME</name>